<gene>
    <name evidence="2" type="ORF">GOB81_10555</name>
</gene>
<dbReference type="Pfam" id="PF03929">
    <property type="entry name" value="PepSY_TM"/>
    <property type="match status" value="1"/>
</dbReference>
<dbReference type="Proteomes" id="UP000631653">
    <property type="component" value="Unassembled WGS sequence"/>
</dbReference>
<protein>
    <submittedName>
        <fullName evidence="2">PepSY domain-containing protein</fullName>
    </submittedName>
</protein>
<feature type="transmembrane region" description="Helical" evidence="1">
    <location>
        <begin position="12"/>
        <end position="36"/>
    </location>
</feature>
<proteinExistence type="predicted"/>
<dbReference type="PANTHER" id="PTHR34219:SF4">
    <property type="entry name" value="PEPSY DOMAIN-CONTAINING PROTEIN"/>
    <property type="match status" value="1"/>
</dbReference>
<accession>A0ABX0K1D6</accession>
<keyword evidence="1" id="KW-0472">Membrane</keyword>
<keyword evidence="1" id="KW-1133">Transmembrane helix</keyword>
<sequence length="488" mass="53959">MQDRLRTRMGWLHAWSGFVFGLLLVCIFASGTIAVFDTELTRWLQPEVPPSATALTDEALEETLPTIRKLLERDEKPFITLPSERDPILRVQYHDGHEFLNIPFDPGTGQELAARATVGGTFFYDLHYSLRNGDTGIIFVTFSGLMLLIVLGSGIIIHLKELIPDLLVLRPFSARLRAWLDVHVLASVPFLPFAFMMAYTGTFLHTRSILPPVSYLASINAAITPVAVRAESPALQKEKTVVPALPPLSPLLHDAEKVVRAGQVGFILFLPKNILISRTDASGPARTREHVDFSYDGHFIRHVLLTTPLTRTQQVMEGIHYVRWGGAGMRWLYFISGLATTIMIGSGLVLFLMKRRRLSGGRVIFRLAEGLTVSVLVGFPLACSGFFWGNRLLSGGSEQRTQEEVTVFFLIWAASAVWGMGGCLMKWRVQVWRSELGLLAVLSALLGPLDLLTRSGGTVFHTPTVFAAVDLIALCVAAVAFQIARRLA</sequence>
<comment type="caution">
    <text evidence="2">The sequence shown here is derived from an EMBL/GenBank/DDBJ whole genome shotgun (WGS) entry which is preliminary data.</text>
</comment>
<name>A0ABX0K1D6_9PROT</name>
<dbReference type="PANTHER" id="PTHR34219">
    <property type="entry name" value="IRON-REGULATED INNER MEMBRANE PROTEIN-RELATED"/>
    <property type="match status" value="1"/>
</dbReference>
<organism evidence="2 3">
    <name type="scientific">Acetobacter conturbans</name>
    <dbReference type="NCBI Taxonomy" id="1737472"/>
    <lineage>
        <taxon>Bacteria</taxon>
        <taxon>Pseudomonadati</taxon>
        <taxon>Pseudomonadota</taxon>
        <taxon>Alphaproteobacteria</taxon>
        <taxon>Acetobacterales</taxon>
        <taxon>Acetobacteraceae</taxon>
        <taxon>Acetobacter</taxon>
    </lineage>
</organism>
<feature type="transmembrane region" description="Helical" evidence="1">
    <location>
        <begin position="465"/>
        <end position="484"/>
    </location>
</feature>
<feature type="transmembrane region" description="Helical" evidence="1">
    <location>
        <begin position="407"/>
        <end position="424"/>
    </location>
</feature>
<feature type="transmembrane region" description="Helical" evidence="1">
    <location>
        <begin position="178"/>
        <end position="199"/>
    </location>
</feature>
<feature type="transmembrane region" description="Helical" evidence="1">
    <location>
        <begin position="364"/>
        <end position="387"/>
    </location>
</feature>
<dbReference type="InterPro" id="IPR005625">
    <property type="entry name" value="PepSY-ass_TM"/>
</dbReference>
<evidence type="ECO:0000313" key="3">
    <source>
        <dbReference type="Proteomes" id="UP000631653"/>
    </source>
</evidence>
<keyword evidence="1" id="KW-0812">Transmembrane</keyword>
<evidence type="ECO:0000256" key="1">
    <source>
        <dbReference type="SAM" id="Phobius"/>
    </source>
</evidence>
<keyword evidence="3" id="KW-1185">Reference proteome</keyword>
<feature type="transmembrane region" description="Helical" evidence="1">
    <location>
        <begin position="136"/>
        <end position="157"/>
    </location>
</feature>
<reference evidence="2 3" key="1">
    <citation type="journal article" date="2020" name="Int. J. Syst. Evol. Microbiol.">
        <title>Novel acetic acid bacteria from cider fermentations: Acetobacter conturbans sp. nov. and Acetobacter fallax sp. nov.</title>
        <authorList>
            <person name="Sombolestani A.S."/>
            <person name="Cleenwerck I."/>
            <person name="Cnockaert M."/>
            <person name="Borremans W."/>
            <person name="Wieme A.D."/>
            <person name="De Vuyst L."/>
            <person name="Vandamme P."/>
        </authorList>
    </citation>
    <scope>NUCLEOTIDE SEQUENCE [LARGE SCALE GENOMIC DNA]</scope>
    <source>
        <strain evidence="2 3">LMG 1627</strain>
    </source>
</reference>
<feature type="transmembrane region" description="Helical" evidence="1">
    <location>
        <begin position="331"/>
        <end position="352"/>
    </location>
</feature>
<dbReference type="EMBL" id="WOSY01000009">
    <property type="protein sequence ID" value="NHN89070.1"/>
    <property type="molecule type" value="Genomic_DNA"/>
</dbReference>
<feature type="transmembrane region" description="Helical" evidence="1">
    <location>
        <begin position="436"/>
        <end position="453"/>
    </location>
</feature>
<evidence type="ECO:0000313" key="2">
    <source>
        <dbReference type="EMBL" id="NHN89070.1"/>
    </source>
</evidence>